<dbReference type="InterPro" id="IPR022782">
    <property type="entry name" value="AIP3-like_C"/>
</dbReference>
<name>A0A182WM93_9DIPT</name>
<evidence type="ECO:0000256" key="3">
    <source>
        <dbReference type="SAM" id="MobiDB-lite"/>
    </source>
</evidence>
<accession>A0A182WM93</accession>
<reference evidence="5" key="2">
    <citation type="submission" date="2020-05" db="UniProtKB">
        <authorList>
            <consortium name="EnsemblMetazoa"/>
        </authorList>
    </citation>
    <scope>IDENTIFICATION</scope>
    <source>
        <strain evidence="5">MINIMUS1</strain>
    </source>
</reference>
<feature type="region of interest" description="Disordered" evidence="3">
    <location>
        <begin position="109"/>
        <end position="143"/>
    </location>
</feature>
<feature type="region of interest" description="Disordered" evidence="3">
    <location>
        <begin position="387"/>
        <end position="410"/>
    </location>
</feature>
<organism evidence="5 6">
    <name type="scientific">Anopheles minimus</name>
    <dbReference type="NCBI Taxonomy" id="112268"/>
    <lineage>
        <taxon>Eukaryota</taxon>
        <taxon>Metazoa</taxon>
        <taxon>Ecdysozoa</taxon>
        <taxon>Arthropoda</taxon>
        <taxon>Hexapoda</taxon>
        <taxon>Insecta</taxon>
        <taxon>Pterygota</taxon>
        <taxon>Neoptera</taxon>
        <taxon>Endopterygota</taxon>
        <taxon>Diptera</taxon>
        <taxon>Nematocera</taxon>
        <taxon>Culicoidea</taxon>
        <taxon>Culicidae</taxon>
        <taxon>Anophelinae</taxon>
        <taxon>Anopheles</taxon>
    </lineage>
</organism>
<dbReference type="EnsemblMetazoa" id="AMIN011524-RA">
    <property type="protein sequence ID" value="AMIN011524-PA"/>
    <property type="gene ID" value="AMIN011524"/>
</dbReference>
<dbReference type="PANTHER" id="PTHR22741">
    <property type="entry name" value="P140CAP/SNIP-RELATED"/>
    <property type="match status" value="1"/>
</dbReference>
<dbReference type="InterPro" id="IPR051825">
    <property type="entry name" value="SRCIN1"/>
</dbReference>
<dbReference type="GO" id="GO:0005737">
    <property type="term" value="C:cytoplasm"/>
    <property type="evidence" value="ECO:0007669"/>
    <property type="project" value="TreeGrafter"/>
</dbReference>
<protein>
    <submittedName>
        <fullName evidence="5">AIP3 domain-containing protein</fullName>
    </submittedName>
</protein>
<dbReference type="Pfam" id="PF03915">
    <property type="entry name" value="AIP3"/>
    <property type="match status" value="1"/>
</dbReference>
<dbReference type="Gene3D" id="1.20.58.1540">
    <property type="entry name" value="Actin interacting protein 3, C-terminal domain"/>
    <property type="match status" value="1"/>
</dbReference>
<evidence type="ECO:0000313" key="5">
    <source>
        <dbReference type="EnsemblMetazoa" id="AMIN011524-PA"/>
    </source>
</evidence>
<feature type="domain" description="Actin interacting protein 3-like C-terminal" evidence="4">
    <location>
        <begin position="152"/>
        <end position="388"/>
    </location>
</feature>
<evidence type="ECO:0000256" key="2">
    <source>
        <dbReference type="SAM" id="Coils"/>
    </source>
</evidence>
<sequence length="410" mass="46379">MATIGLASKIVAVGHFARFCLRLAGGVEKETVSQLADFALQKQSEDLHRIRVEHMERQLANLTGLVQKALTQNPQLPLVNNSPNILNIPGQYRNDKSVSFEKSVSFSDDIQGVPKTHSPQHSADTKPPKPAIKSSTLPRTSSQGMCCRHTITRLIVFLECGFFHLERDRLKPPPPPKPLVMIAGNQYRTDLTLAPEVYNQLRGLQKKAMDLRTEVRTLRRLTQTQAVAVREDIKDTFMRIRATLLSNSGFVWGQGDKERTNLTREEEIYKQEVIRLEKDLADLESSVEGLRGEVINRRTRVNMVAVEDMALVLSRASKTVAELKMRFPVLQQGLRNLISNEMEHVCREEAFLKDEPDRLENALRRCKKLTGTLVTLKRLASVQEQRLPIPDTTGTDETIKPPETHNNVNK</sequence>
<keyword evidence="6" id="KW-1185">Reference proteome</keyword>
<feature type="compositionally biased region" description="Polar residues" evidence="3">
    <location>
        <begin position="133"/>
        <end position="143"/>
    </location>
</feature>
<dbReference type="Proteomes" id="UP000075920">
    <property type="component" value="Unassembled WGS sequence"/>
</dbReference>
<dbReference type="VEuPathDB" id="VectorBase:AMIN011524"/>
<dbReference type="PANTHER" id="PTHR22741:SF10">
    <property type="entry name" value="COILED-COIL DOMAIN-CONTAINING PROTEIN CG32809"/>
    <property type="match status" value="1"/>
</dbReference>
<dbReference type="STRING" id="112268.A0A182WM93"/>
<keyword evidence="1 2" id="KW-0175">Coiled coil</keyword>
<evidence type="ECO:0000259" key="4">
    <source>
        <dbReference type="Pfam" id="PF03915"/>
    </source>
</evidence>
<feature type="coiled-coil region" evidence="2">
    <location>
        <begin position="259"/>
        <end position="293"/>
    </location>
</feature>
<reference evidence="6" key="1">
    <citation type="submission" date="2013-03" db="EMBL/GenBank/DDBJ databases">
        <title>The Genome Sequence of Anopheles minimus MINIMUS1.</title>
        <authorList>
            <consortium name="The Broad Institute Genomics Platform"/>
            <person name="Neafsey D.E."/>
            <person name="Walton C."/>
            <person name="Walker B."/>
            <person name="Young S.K."/>
            <person name="Zeng Q."/>
            <person name="Gargeya S."/>
            <person name="Fitzgerald M."/>
            <person name="Haas B."/>
            <person name="Abouelleil A."/>
            <person name="Allen A.W."/>
            <person name="Alvarado L."/>
            <person name="Arachchi H.M."/>
            <person name="Berlin A.M."/>
            <person name="Chapman S.B."/>
            <person name="Gainer-Dewar J."/>
            <person name="Goldberg J."/>
            <person name="Griggs A."/>
            <person name="Gujja S."/>
            <person name="Hansen M."/>
            <person name="Howarth C."/>
            <person name="Imamovic A."/>
            <person name="Ireland A."/>
            <person name="Larimer J."/>
            <person name="McCowan C."/>
            <person name="Murphy C."/>
            <person name="Pearson M."/>
            <person name="Poon T.W."/>
            <person name="Priest M."/>
            <person name="Roberts A."/>
            <person name="Saif S."/>
            <person name="Shea T."/>
            <person name="Sisk P."/>
            <person name="Sykes S."/>
            <person name="Wortman J."/>
            <person name="Nusbaum C."/>
            <person name="Birren B."/>
        </authorList>
    </citation>
    <scope>NUCLEOTIDE SEQUENCE [LARGE SCALE GENOMIC DNA]</scope>
    <source>
        <strain evidence="6">MINIMUS1</strain>
    </source>
</reference>
<evidence type="ECO:0000313" key="6">
    <source>
        <dbReference type="Proteomes" id="UP000075920"/>
    </source>
</evidence>
<dbReference type="AlphaFoldDB" id="A0A182WM93"/>
<proteinExistence type="predicted"/>
<evidence type="ECO:0000256" key="1">
    <source>
        <dbReference type="ARBA" id="ARBA00023054"/>
    </source>
</evidence>